<dbReference type="KEGG" id="ptp:RCA23_c29810"/>
<keyword evidence="3" id="KW-1185">Reference proteome</keyword>
<evidence type="ECO:0000313" key="2">
    <source>
        <dbReference type="EMBL" id="AII88481.1"/>
    </source>
</evidence>
<feature type="transmembrane region" description="Helical" evidence="1">
    <location>
        <begin position="223"/>
        <end position="243"/>
    </location>
</feature>
<evidence type="ECO:0000313" key="3">
    <source>
        <dbReference type="Proteomes" id="UP000028680"/>
    </source>
</evidence>
<dbReference type="InterPro" id="IPR017496">
    <property type="entry name" value="Photo_alph_chp2"/>
</dbReference>
<sequence length="268" mass="29048">MLGSPWIAALIAIFSWWFFTGIILLIVRRKDVAGATAHGASVVLGVPLLALGIFGAVISAASLSVANIYLAFFSVLLIWGWIELAFLSGVITGPLRDSCPKSLRGWARFRRAWQTVSHHEALLLCGLVLMAVIALDAANPLGFWAYFILFAARISAKLNLFFGVPRINLEFIPQPLLHLSSYFKQGPVTVVFGLGVTGLSLVTAALGLALFSASTVEAQIGHALLFALCALATLEHWLMVIPLPDAKLWRWMLPTLSTNTKTGQSHEL</sequence>
<feature type="transmembrane region" description="Helical" evidence="1">
    <location>
        <begin position="116"/>
        <end position="137"/>
    </location>
</feature>
<dbReference type="AlphaFoldDB" id="A0AAN0VJW0"/>
<protein>
    <recommendedName>
        <fullName evidence="4">DUF3623 domain-containing protein</fullName>
    </recommendedName>
</protein>
<reference evidence="2 3" key="1">
    <citation type="journal article" date="2014" name="ISME J.">
        <title>Adaptation of an abundant Roseobacter RCA organism to pelagic systems revealed by genomic and transcriptomic analyses.</title>
        <authorList>
            <person name="Voget S."/>
            <person name="Wemheuer B."/>
            <person name="Brinkhoff T."/>
            <person name="Vollmers J."/>
            <person name="Dietrich S."/>
            <person name="Giebel H.A."/>
            <person name="Beardsley C."/>
            <person name="Sardemann C."/>
            <person name="Bakenhus I."/>
            <person name="Billerbeck S."/>
            <person name="Daniel R."/>
            <person name="Simon M."/>
        </authorList>
    </citation>
    <scope>NUCLEOTIDE SEQUENCE [LARGE SCALE GENOMIC DNA]</scope>
    <source>
        <strain evidence="2 3">RCA23</strain>
    </source>
</reference>
<keyword evidence="1" id="KW-1133">Transmembrane helix</keyword>
<feature type="transmembrane region" description="Helical" evidence="1">
    <location>
        <begin position="6"/>
        <end position="27"/>
    </location>
</feature>
<proteinExistence type="predicted"/>
<accession>A0AAN0VJW0</accession>
<dbReference type="Proteomes" id="UP000028680">
    <property type="component" value="Chromosome"/>
</dbReference>
<dbReference type="Pfam" id="PF12291">
    <property type="entry name" value="DUF3623"/>
    <property type="match status" value="1"/>
</dbReference>
<feature type="transmembrane region" description="Helical" evidence="1">
    <location>
        <begin position="188"/>
        <end position="211"/>
    </location>
</feature>
<dbReference type="RefSeq" id="WP_044051020.1">
    <property type="nucleotide sequence ID" value="NZ_CP003984.1"/>
</dbReference>
<feature type="transmembrane region" description="Helical" evidence="1">
    <location>
        <begin position="143"/>
        <end position="167"/>
    </location>
</feature>
<evidence type="ECO:0008006" key="4">
    <source>
        <dbReference type="Google" id="ProtNLM"/>
    </source>
</evidence>
<dbReference type="EMBL" id="CP003984">
    <property type="protein sequence ID" value="AII88481.1"/>
    <property type="molecule type" value="Genomic_DNA"/>
</dbReference>
<feature type="transmembrane region" description="Helical" evidence="1">
    <location>
        <begin position="39"/>
        <end position="62"/>
    </location>
</feature>
<dbReference type="NCBIfam" id="TIGR03055">
    <property type="entry name" value="photo_alph_chp2"/>
    <property type="match status" value="1"/>
</dbReference>
<gene>
    <name evidence="2" type="ORF">RCA23_c29810</name>
</gene>
<keyword evidence="1" id="KW-0812">Transmembrane</keyword>
<organism evidence="2 3">
    <name type="scientific">Planktomarina temperata RCA23</name>
    <dbReference type="NCBI Taxonomy" id="666509"/>
    <lineage>
        <taxon>Bacteria</taxon>
        <taxon>Pseudomonadati</taxon>
        <taxon>Pseudomonadota</taxon>
        <taxon>Alphaproteobacteria</taxon>
        <taxon>Rhodobacterales</taxon>
        <taxon>Paracoccaceae</taxon>
        <taxon>Planktomarina</taxon>
    </lineage>
</organism>
<name>A0AAN0VJW0_9RHOB</name>
<evidence type="ECO:0000256" key="1">
    <source>
        <dbReference type="SAM" id="Phobius"/>
    </source>
</evidence>
<feature type="transmembrane region" description="Helical" evidence="1">
    <location>
        <begin position="68"/>
        <end position="95"/>
    </location>
</feature>
<keyword evidence="1" id="KW-0472">Membrane</keyword>